<name>A0ABM1S6W0_LIMPO</name>
<evidence type="ECO:0000256" key="1">
    <source>
        <dbReference type="SAM" id="MobiDB-lite"/>
    </source>
</evidence>
<keyword evidence="2" id="KW-0472">Membrane</keyword>
<dbReference type="RefSeq" id="XP_022239365.1">
    <property type="nucleotide sequence ID" value="XM_022383657.1"/>
</dbReference>
<dbReference type="GeneID" id="111085377"/>
<feature type="region of interest" description="Disordered" evidence="1">
    <location>
        <begin position="190"/>
        <end position="218"/>
    </location>
</feature>
<feature type="compositionally biased region" description="Polar residues" evidence="1">
    <location>
        <begin position="190"/>
        <end position="201"/>
    </location>
</feature>
<evidence type="ECO:0000313" key="3">
    <source>
        <dbReference type="Proteomes" id="UP000694941"/>
    </source>
</evidence>
<gene>
    <name evidence="4" type="primary">LOC111085377</name>
</gene>
<evidence type="ECO:0000313" key="4">
    <source>
        <dbReference type="RefSeq" id="XP_022239365.1"/>
    </source>
</evidence>
<reference evidence="4" key="1">
    <citation type="submission" date="2025-08" db="UniProtKB">
        <authorList>
            <consortium name="RefSeq"/>
        </authorList>
    </citation>
    <scope>IDENTIFICATION</scope>
    <source>
        <tissue evidence="4">Muscle</tissue>
    </source>
</reference>
<keyword evidence="3" id="KW-1185">Reference proteome</keyword>
<dbReference type="PANTHER" id="PTHR36694">
    <property type="entry name" value="PASIFLORA 1, ISOFORM A-RELATED"/>
    <property type="match status" value="1"/>
</dbReference>
<feature type="transmembrane region" description="Helical" evidence="2">
    <location>
        <begin position="46"/>
        <end position="74"/>
    </location>
</feature>
<dbReference type="PANTHER" id="PTHR36694:SF11">
    <property type="entry name" value="LP21121P-RELATED"/>
    <property type="match status" value="1"/>
</dbReference>
<accession>A0ABM1S6W0</accession>
<dbReference type="Proteomes" id="UP000694941">
    <property type="component" value="Unplaced"/>
</dbReference>
<evidence type="ECO:0000256" key="2">
    <source>
        <dbReference type="SAM" id="Phobius"/>
    </source>
</evidence>
<feature type="transmembrane region" description="Helical" evidence="2">
    <location>
        <begin position="21"/>
        <end position="39"/>
    </location>
</feature>
<feature type="compositionally biased region" description="Polar residues" evidence="1">
    <location>
        <begin position="129"/>
        <end position="140"/>
    </location>
</feature>
<protein>
    <submittedName>
        <fullName evidence="4">Uncharacterized protein LOC111085377 isoform X2</fullName>
    </submittedName>
</protein>
<keyword evidence="2" id="KW-1133">Transmembrane helix</keyword>
<organism evidence="3 4">
    <name type="scientific">Limulus polyphemus</name>
    <name type="common">Atlantic horseshoe crab</name>
    <dbReference type="NCBI Taxonomy" id="6850"/>
    <lineage>
        <taxon>Eukaryota</taxon>
        <taxon>Metazoa</taxon>
        <taxon>Ecdysozoa</taxon>
        <taxon>Arthropoda</taxon>
        <taxon>Chelicerata</taxon>
        <taxon>Merostomata</taxon>
        <taxon>Xiphosura</taxon>
        <taxon>Limulidae</taxon>
        <taxon>Limulus</taxon>
    </lineage>
</organism>
<keyword evidence="2" id="KW-0812">Transmembrane</keyword>
<proteinExistence type="predicted"/>
<sequence>MPGTETCCCCKTAKEGCVACGLYTLLFYLIKMSVASYHISLGTAAFVYLLFAILVCILSISCVLSSILLFAGILTSYNPIFGVVFIIDVFICSLNVYCLLCVSSRYQDLSLELHNAKFQEEQRAISMRRQGTSEVRTTNAPLKKNDGSSLLPGGQRKGSASTNNQLLPELSTISEERSLMNFNRKLSTDVSSFEPDSQALSPSDDKRAFPLSSSSPTHSTDAYCDEGLECRNECLSLFTKDGHLCPPRTGNGSVYCSQFELVNLSISEEPSDTHL</sequence>
<feature type="transmembrane region" description="Helical" evidence="2">
    <location>
        <begin position="80"/>
        <end position="102"/>
    </location>
</feature>
<feature type="region of interest" description="Disordered" evidence="1">
    <location>
        <begin position="127"/>
        <end position="165"/>
    </location>
</feature>